<keyword evidence="5" id="KW-1185">Reference proteome</keyword>
<sequence>MEHRRFSLKFWKKKKKQPSSTEQGNDGTALNPFGASSSKPSVNPGTTTRAPHQGQTSKTQFFPNATNTIINNPVMQEVTYNSGSDTFMKEFAKHTILGAAFDSSARDPPPRCHPGTRLATVERARNFYEESGRQKRVLWIVGPAGVGKSAIMQTIAETSPNLGASLFFFVNVRDNPARVITTLAYQIATKHPRYRDHIRQKAMDDPILWEKSMSVQFEEFIVEPFVKWGVLKDLSPLLMILDGLDECSGIEAQCKLINLISGFAIRYPFAPLLWAIASRPEPHITACFGRTTILPSYQKIELAVESDESREDVERFLGNELEEIRAKYPSLSILSRWPSESDFLKLAAAANGLFAYASTAVKFIDDSAYGHPSAQLRQVLETIDAVMPSVAAPGKTDPMALLHSLYERILAPIPDDVFDITRKLLLATGILDNYQGCTFYMTGACNWLGLSPDDAYAALHHLHSVLKVPSPLEAESSYITVHHKSFRDYLTKLSPQDDTEFRMLEFQCALRILKDVPEDSTSPASPDFSDSVILAWPRQKFTPKSDKSYFYAWASSDLTQSVFLEDRLISRDPATIHAIRVMALGTEQTPKSSIKSPLSWLLDVQSIVDVLHEQRLLRRVPVKMLRLDSTRCAPRPCYSRYRLKLPSDVSPSEGKLVLECDEDTSPHRYELKGEFNGYKVWSKFSSSTCKCFSRVWGHVEYAREHTPDLTVTAFIGARQFGLVVCNSTDRDEEGGEWTHVIPYRFPEDTEWVS</sequence>
<feature type="region of interest" description="Disordered" evidence="2">
    <location>
        <begin position="1"/>
        <end position="64"/>
    </location>
</feature>
<name>A0A8H5FUU2_9AGAR</name>
<dbReference type="Pfam" id="PF24883">
    <property type="entry name" value="NPHP3_N"/>
    <property type="match status" value="1"/>
</dbReference>
<comment type="caution">
    <text evidence="4">The sequence shown here is derived from an EMBL/GenBank/DDBJ whole genome shotgun (WGS) entry which is preliminary data.</text>
</comment>
<gene>
    <name evidence="4" type="ORF">D9756_009265</name>
</gene>
<evidence type="ECO:0000313" key="4">
    <source>
        <dbReference type="EMBL" id="KAF5349946.1"/>
    </source>
</evidence>
<dbReference type="InterPro" id="IPR027417">
    <property type="entry name" value="P-loop_NTPase"/>
</dbReference>
<dbReference type="PANTHER" id="PTHR10039:SF17">
    <property type="entry name" value="FUNGAL STAND N-TERMINAL GOODBYE DOMAIN-CONTAINING PROTEIN-RELATED"/>
    <property type="match status" value="1"/>
</dbReference>
<dbReference type="PANTHER" id="PTHR10039">
    <property type="entry name" value="AMELOGENIN"/>
    <property type="match status" value="1"/>
</dbReference>
<reference evidence="4 5" key="1">
    <citation type="journal article" date="2020" name="ISME J.">
        <title>Uncovering the hidden diversity of litter-decomposition mechanisms in mushroom-forming fungi.</title>
        <authorList>
            <person name="Floudas D."/>
            <person name="Bentzer J."/>
            <person name="Ahren D."/>
            <person name="Johansson T."/>
            <person name="Persson P."/>
            <person name="Tunlid A."/>
        </authorList>
    </citation>
    <scope>NUCLEOTIDE SEQUENCE [LARGE SCALE GENOMIC DNA]</scope>
    <source>
        <strain evidence="4 5">CBS 146.42</strain>
    </source>
</reference>
<dbReference type="InterPro" id="IPR056884">
    <property type="entry name" value="NPHP3-like_N"/>
</dbReference>
<protein>
    <recommendedName>
        <fullName evidence="3">Nephrocystin 3-like N-terminal domain-containing protein</fullName>
    </recommendedName>
</protein>
<feature type="compositionally biased region" description="Polar residues" evidence="2">
    <location>
        <begin position="18"/>
        <end position="64"/>
    </location>
</feature>
<evidence type="ECO:0000259" key="3">
    <source>
        <dbReference type="Pfam" id="PF24883"/>
    </source>
</evidence>
<keyword evidence="1" id="KW-0677">Repeat</keyword>
<evidence type="ECO:0000256" key="2">
    <source>
        <dbReference type="SAM" id="MobiDB-lite"/>
    </source>
</evidence>
<dbReference type="OrthoDB" id="3014077at2759"/>
<evidence type="ECO:0000256" key="1">
    <source>
        <dbReference type="ARBA" id="ARBA00022737"/>
    </source>
</evidence>
<dbReference type="AlphaFoldDB" id="A0A8H5FUU2"/>
<feature type="compositionally biased region" description="Basic residues" evidence="2">
    <location>
        <begin position="1"/>
        <end position="17"/>
    </location>
</feature>
<dbReference type="Proteomes" id="UP000559027">
    <property type="component" value="Unassembled WGS sequence"/>
</dbReference>
<accession>A0A8H5FUU2</accession>
<evidence type="ECO:0000313" key="5">
    <source>
        <dbReference type="Proteomes" id="UP000559027"/>
    </source>
</evidence>
<feature type="domain" description="Nephrocystin 3-like N-terminal" evidence="3">
    <location>
        <begin position="131"/>
        <end position="262"/>
    </location>
</feature>
<organism evidence="4 5">
    <name type="scientific">Leucocoprinus leucothites</name>
    <dbReference type="NCBI Taxonomy" id="201217"/>
    <lineage>
        <taxon>Eukaryota</taxon>
        <taxon>Fungi</taxon>
        <taxon>Dikarya</taxon>
        <taxon>Basidiomycota</taxon>
        <taxon>Agaricomycotina</taxon>
        <taxon>Agaricomycetes</taxon>
        <taxon>Agaricomycetidae</taxon>
        <taxon>Agaricales</taxon>
        <taxon>Agaricineae</taxon>
        <taxon>Agaricaceae</taxon>
        <taxon>Leucocoprinus</taxon>
    </lineage>
</organism>
<dbReference type="EMBL" id="JAACJO010000015">
    <property type="protein sequence ID" value="KAF5349946.1"/>
    <property type="molecule type" value="Genomic_DNA"/>
</dbReference>
<dbReference type="Gene3D" id="3.40.50.300">
    <property type="entry name" value="P-loop containing nucleotide triphosphate hydrolases"/>
    <property type="match status" value="1"/>
</dbReference>
<dbReference type="SUPFAM" id="SSF52540">
    <property type="entry name" value="P-loop containing nucleoside triphosphate hydrolases"/>
    <property type="match status" value="1"/>
</dbReference>
<proteinExistence type="predicted"/>